<dbReference type="GO" id="GO:0016493">
    <property type="term" value="F:C-C chemokine receptor activity"/>
    <property type="evidence" value="ECO:0007669"/>
    <property type="project" value="TreeGrafter"/>
</dbReference>
<keyword evidence="2" id="KW-1003">Cell membrane</keyword>
<evidence type="ECO:0000256" key="6">
    <source>
        <dbReference type="ARBA" id="ARBA00023136"/>
    </source>
</evidence>
<evidence type="ECO:0000256" key="8">
    <source>
        <dbReference type="ARBA" id="ARBA00023180"/>
    </source>
</evidence>
<dbReference type="PRINTS" id="PR00237">
    <property type="entry name" value="GPCRRHODOPSN"/>
</dbReference>
<evidence type="ECO:0000256" key="7">
    <source>
        <dbReference type="ARBA" id="ARBA00023170"/>
    </source>
</evidence>
<organism evidence="13 14">
    <name type="scientific">Sphenodon punctatus</name>
    <name type="common">Tuatara</name>
    <name type="synonym">Hatteria punctata</name>
    <dbReference type="NCBI Taxonomy" id="8508"/>
    <lineage>
        <taxon>Eukaryota</taxon>
        <taxon>Metazoa</taxon>
        <taxon>Chordata</taxon>
        <taxon>Craniata</taxon>
        <taxon>Vertebrata</taxon>
        <taxon>Euteleostomi</taxon>
        <taxon>Lepidosauria</taxon>
        <taxon>Sphenodontia</taxon>
        <taxon>Sphenodontidae</taxon>
        <taxon>Sphenodon</taxon>
    </lineage>
</organism>
<comment type="subcellular location">
    <subcellularLocation>
        <location evidence="1">Cell membrane</location>
        <topology evidence="1">Multi-pass membrane protein</topology>
    </subcellularLocation>
</comment>
<feature type="transmembrane region" description="Helical" evidence="11">
    <location>
        <begin position="78"/>
        <end position="97"/>
    </location>
</feature>
<dbReference type="PANTHER" id="PTHR10489">
    <property type="entry name" value="CELL ADHESION MOLECULE"/>
    <property type="match status" value="1"/>
</dbReference>
<feature type="transmembrane region" description="Helical" evidence="11">
    <location>
        <begin position="117"/>
        <end position="135"/>
    </location>
</feature>
<evidence type="ECO:0000313" key="14">
    <source>
        <dbReference type="Proteomes" id="UP000694392"/>
    </source>
</evidence>
<dbReference type="InterPro" id="IPR050119">
    <property type="entry name" value="CCR1-9-like"/>
</dbReference>
<dbReference type="InterPro" id="IPR017452">
    <property type="entry name" value="GPCR_Rhodpsn_7TM"/>
</dbReference>
<keyword evidence="5 10" id="KW-0297">G-protein coupled receptor</keyword>
<gene>
    <name evidence="13" type="primary">ACKR4</name>
</gene>
<evidence type="ECO:0000256" key="3">
    <source>
        <dbReference type="ARBA" id="ARBA00022692"/>
    </source>
</evidence>
<evidence type="ECO:0000256" key="4">
    <source>
        <dbReference type="ARBA" id="ARBA00022989"/>
    </source>
</evidence>
<dbReference type="SUPFAM" id="SSF81321">
    <property type="entry name" value="Family A G protein-coupled receptor-like"/>
    <property type="match status" value="1"/>
</dbReference>
<dbReference type="GeneTree" id="ENSGT01030000234667"/>
<keyword evidence="14" id="KW-1185">Reference proteome</keyword>
<feature type="transmembrane region" description="Helical" evidence="11">
    <location>
        <begin position="46"/>
        <end position="69"/>
    </location>
</feature>
<dbReference type="PRINTS" id="PR00657">
    <property type="entry name" value="CCCHEMOKINER"/>
</dbReference>
<dbReference type="GO" id="GO:0009897">
    <property type="term" value="C:external side of plasma membrane"/>
    <property type="evidence" value="ECO:0007669"/>
    <property type="project" value="TreeGrafter"/>
</dbReference>
<dbReference type="GO" id="GO:0005044">
    <property type="term" value="F:scavenger receptor activity"/>
    <property type="evidence" value="ECO:0007669"/>
    <property type="project" value="InterPro"/>
</dbReference>
<evidence type="ECO:0000259" key="12">
    <source>
        <dbReference type="PROSITE" id="PS50262"/>
    </source>
</evidence>
<feature type="domain" description="G-protein coupled receptors family 1 profile" evidence="12">
    <location>
        <begin position="58"/>
        <end position="306"/>
    </location>
</feature>
<protein>
    <submittedName>
        <fullName evidence="13">Atypical chemokine receptor 4</fullName>
    </submittedName>
</protein>
<comment type="similarity">
    <text evidence="10">Belongs to the G-protein coupled receptor 1 family.</text>
</comment>
<dbReference type="Gene3D" id="1.20.1070.10">
    <property type="entry name" value="Rhodopsin 7-helix transmembrane proteins"/>
    <property type="match status" value="1"/>
</dbReference>
<evidence type="ECO:0000256" key="11">
    <source>
        <dbReference type="SAM" id="Phobius"/>
    </source>
</evidence>
<feature type="transmembrane region" description="Helical" evidence="11">
    <location>
        <begin position="294"/>
        <end position="313"/>
    </location>
</feature>
<dbReference type="AlphaFoldDB" id="A0A8D0HHC2"/>
<keyword evidence="3 10" id="KW-0812">Transmembrane</keyword>
<keyword evidence="8" id="KW-0325">Glycoprotein</keyword>
<dbReference type="Proteomes" id="UP000694392">
    <property type="component" value="Unplaced"/>
</dbReference>
<dbReference type="Ensembl" id="ENSSPUT00000021828.1">
    <property type="protein sequence ID" value="ENSSPUP00000020489.1"/>
    <property type="gene ID" value="ENSSPUG00000015725.1"/>
</dbReference>
<evidence type="ECO:0000256" key="2">
    <source>
        <dbReference type="ARBA" id="ARBA00022475"/>
    </source>
</evidence>
<keyword evidence="4 11" id="KW-1133">Transmembrane helix</keyword>
<accession>A0A8D0HHC2</accession>
<feature type="transmembrane region" description="Helical" evidence="11">
    <location>
        <begin position="208"/>
        <end position="230"/>
    </location>
</feature>
<reference evidence="13" key="1">
    <citation type="submission" date="2025-08" db="UniProtKB">
        <authorList>
            <consortium name="Ensembl"/>
        </authorList>
    </citation>
    <scope>IDENTIFICATION</scope>
</reference>
<evidence type="ECO:0000313" key="13">
    <source>
        <dbReference type="Ensembl" id="ENSSPUP00000020489.1"/>
    </source>
</evidence>
<dbReference type="InterPro" id="IPR000355">
    <property type="entry name" value="Chemokine_rcpt"/>
</dbReference>
<dbReference type="GO" id="GO:0007204">
    <property type="term" value="P:positive regulation of cytosolic calcium ion concentration"/>
    <property type="evidence" value="ECO:0007669"/>
    <property type="project" value="TreeGrafter"/>
</dbReference>
<dbReference type="PROSITE" id="PS50262">
    <property type="entry name" value="G_PROTEIN_RECEP_F1_2"/>
    <property type="match status" value="1"/>
</dbReference>
<evidence type="ECO:0000256" key="1">
    <source>
        <dbReference type="ARBA" id="ARBA00004651"/>
    </source>
</evidence>
<dbReference type="FunFam" id="1.20.1070.10:FF:000035">
    <property type="entry name" value="C-C chemokine receptor type 6"/>
    <property type="match status" value="1"/>
</dbReference>
<feature type="transmembrane region" description="Helical" evidence="11">
    <location>
        <begin position="156"/>
        <end position="175"/>
    </location>
</feature>
<name>A0A8D0HHC2_SPHPU</name>
<dbReference type="PANTHER" id="PTHR10489:SF733">
    <property type="entry name" value="ATYPICAL CHEMOKINE RECEPTOR 4"/>
    <property type="match status" value="1"/>
</dbReference>
<dbReference type="PRINTS" id="PR01558">
    <property type="entry name" value="CHEMOKINER11"/>
</dbReference>
<dbReference type="GO" id="GO:0060326">
    <property type="term" value="P:cell chemotaxis"/>
    <property type="evidence" value="ECO:0007669"/>
    <property type="project" value="TreeGrafter"/>
</dbReference>
<evidence type="ECO:0000256" key="9">
    <source>
        <dbReference type="ARBA" id="ARBA00023224"/>
    </source>
</evidence>
<dbReference type="Pfam" id="PF00001">
    <property type="entry name" value="7tm_1"/>
    <property type="match status" value="1"/>
</dbReference>
<sequence>MGWNINSSMEYYEEEDESNVTFDYTPYEMICEKEEVRNFNKSFLPAFYSLVFIAGIAGNSLVVAIYVYFKKLKTKTDVYLMNLAIADLLLLSTLPFWAANAVHGWVLGNPMCKLTSVLYTMNFSASMQFLACISVDRYNAITKPQTHQRIKKQCSITCFCVWIAAILLSIPELIFNTVKKNDDRYGCLPVFPMNLGKVLQATIQILEIILGFMLPFVIMLICYSAIARVLIKSPNVKKSKSLKVLLAVVMAFIVTQLPYNVVKFWRAIDIIYLLITDCETSKTMDVAFHVTKSIALFHRCLNPILYFFMGATFKMHITKIAKNYGRWRRQCVVTEELSMNYEDHTEQTSSFTI</sequence>
<keyword evidence="9 10" id="KW-0807">Transducer</keyword>
<dbReference type="GO" id="GO:0019722">
    <property type="term" value="P:calcium-mediated signaling"/>
    <property type="evidence" value="ECO:0007669"/>
    <property type="project" value="TreeGrafter"/>
</dbReference>
<keyword evidence="7 10" id="KW-0675">Receptor</keyword>
<evidence type="ECO:0000256" key="10">
    <source>
        <dbReference type="RuleBase" id="RU000688"/>
    </source>
</evidence>
<evidence type="ECO:0000256" key="5">
    <source>
        <dbReference type="ARBA" id="ARBA00023040"/>
    </source>
</evidence>
<feature type="transmembrane region" description="Helical" evidence="11">
    <location>
        <begin position="242"/>
        <end position="259"/>
    </location>
</feature>
<dbReference type="InterPro" id="IPR005383">
    <property type="entry name" value="ACKR4"/>
</dbReference>
<dbReference type="PROSITE" id="PS00237">
    <property type="entry name" value="G_PROTEIN_RECEP_F1_1"/>
    <property type="match status" value="1"/>
</dbReference>
<dbReference type="GO" id="GO:0019957">
    <property type="term" value="F:C-C chemokine binding"/>
    <property type="evidence" value="ECO:0007669"/>
    <property type="project" value="TreeGrafter"/>
</dbReference>
<proteinExistence type="inferred from homology"/>
<dbReference type="CDD" id="cd15176">
    <property type="entry name" value="7tmA_ACKR4_CCR11"/>
    <property type="match status" value="1"/>
</dbReference>
<dbReference type="InterPro" id="IPR000276">
    <property type="entry name" value="GPCR_Rhodpsn"/>
</dbReference>
<keyword evidence="6 11" id="KW-0472">Membrane</keyword>
<dbReference type="OMA" id="YNVVKLC"/>
<dbReference type="GO" id="GO:0006955">
    <property type="term" value="P:immune response"/>
    <property type="evidence" value="ECO:0007669"/>
    <property type="project" value="TreeGrafter"/>
</dbReference>
<reference evidence="13" key="2">
    <citation type="submission" date="2025-09" db="UniProtKB">
        <authorList>
            <consortium name="Ensembl"/>
        </authorList>
    </citation>
    <scope>IDENTIFICATION</scope>
</reference>